<keyword evidence="3" id="KW-1185">Reference proteome</keyword>
<accession>A0AAE3YMY3</accession>
<gene>
    <name evidence="2" type="ORF">J2S41_001911</name>
</gene>
<dbReference type="InterPro" id="IPR006311">
    <property type="entry name" value="TAT_signal"/>
</dbReference>
<keyword evidence="2" id="KW-0378">Hydrolase</keyword>
<keyword evidence="2" id="KW-0645">Protease</keyword>
<dbReference type="PANTHER" id="PTHR46825:SF7">
    <property type="entry name" value="D-ALANYL-D-ALANINE CARBOXYPEPTIDASE"/>
    <property type="match status" value="1"/>
</dbReference>
<dbReference type="EMBL" id="JAVDYB010000001">
    <property type="protein sequence ID" value="MDR7275133.1"/>
    <property type="molecule type" value="Genomic_DNA"/>
</dbReference>
<comment type="caution">
    <text evidence="2">The sequence shown here is derived from an EMBL/GenBank/DDBJ whole genome shotgun (WGS) entry which is preliminary data.</text>
</comment>
<sequence length="348" mass="37544">MKPTRRQILQAAALVPAGAALHVPDARHTADLLKPITALGVVGVLLRAHPGDIRATDGVPIDARFRIASTRKPFLATVVLQLAAEGKLTLDGPAPDLRFSIRQLLQHTTGLQDDLPGYETAEEYLARRFDVHTRAELIARATARPLAFAPGTGWRYSNAGYLMAADVVERLTGRPLRAEITTRILRPLGLRDTGFPGTSPYLPRPHARAYQQLGADLTDVTVQVPGDPDSMVSTASDLGRFFRALLGGRLLPPRWLAEMRRTVPVDAGLQEIWPGMEYGLGLMRRPLPGGGVRWGHDGGDAGFATVTGVTEGGARSVVISMSTTLAGDAAVRQQQAADRVTERLLQRT</sequence>
<dbReference type="Proteomes" id="UP001183643">
    <property type="component" value="Unassembled WGS sequence"/>
</dbReference>
<dbReference type="GO" id="GO:0009002">
    <property type="term" value="F:serine-type D-Ala-D-Ala carboxypeptidase activity"/>
    <property type="evidence" value="ECO:0007669"/>
    <property type="project" value="UniProtKB-EC"/>
</dbReference>
<dbReference type="PROSITE" id="PS51318">
    <property type="entry name" value="TAT"/>
    <property type="match status" value="1"/>
</dbReference>
<evidence type="ECO:0000259" key="1">
    <source>
        <dbReference type="Pfam" id="PF00144"/>
    </source>
</evidence>
<keyword evidence="2" id="KW-0121">Carboxypeptidase</keyword>
<dbReference type="PANTHER" id="PTHR46825">
    <property type="entry name" value="D-ALANYL-D-ALANINE-CARBOXYPEPTIDASE/ENDOPEPTIDASE AMPH"/>
    <property type="match status" value="1"/>
</dbReference>
<dbReference type="RefSeq" id="WP_310365715.1">
    <property type="nucleotide sequence ID" value="NZ_JAVDYB010000001.1"/>
</dbReference>
<dbReference type="Gene3D" id="3.40.710.10">
    <property type="entry name" value="DD-peptidase/beta-lactamase superfamily"/>
    <property type="match status" value="1"/>
</dbReference>
<proteinExistence type="predicted"/>
<organism evidence="2 3">
    <name type="scientific">Catenuloplanes atrovinosus</name>
    <dbReference type="NCBI Taxonomy" id="137266"/>
    <lineage>
        <taxon>Bacteria</taxon>
        <taxon>Bacillati</taxon>
        <taxon>Actinomycetota</taxon>
        <taxon>Actinomycetes</taxon>
        <taxon>Micromonosporales</taxon>
        <taxon>Micromonosporaceae</taxon>
        <taxon>Catenuloplanes</taxon>
    </lineage>
</organism>
<dbReference type="EC" id="3.4.16.4" evidence="2"/>
<evidence type="ECO:0000313" key="2">
    <source>
        <dbReference type="EMBL" id="MDR7275133.1"/>
    </source>
</evidence>
<dbReference type="InterPro" id="IPR012338">
    <property type="entry name" value="Beta-lactam/transpept-like"/>
</dbReference>
<dbReference type="AlphaFoldDB" id="A0AAE3YMY3"/>
<reference evidence="2" key="1">
    <citation type="submission" date="2023-07" db="EMBL/GenBank/DDBJ databases">
        <title>Sequencing the genomes of 1000 actinobacteria strains.</title>
        <authorList>
            <person name="Klenk H.-P."/>
        </authorList>
    </citation>
    <scope>NUCLEOTIDE SEQUENCE</scope>
    <source>
        <strain evidence="2">DSM 44707</strain>
    </source>
</reference>
<dbReference type="InterPro" id="IPR050491">
    <property type="entry name" value="AmpC-like"/>
</dbReference>
<protein>
    <submittedName>
        <fullName evidence="2">D-alanyl-D-alanine carboxypeptidase</fullName>
        <ecNumber evidence="2">3.4.16.4</ecNumber>
    </submittedName>
</protein>
<name>A0AAE3YMY3_9ACTN</name>
<dbReference type="Pfam" id="PF00144">
    <property type="entry name" value="Beta-lactamase"/>
    <property type="match status" value="1"/>
</dbReference>
<dbReference type="InterPro" id="IPR001466">
    <property type="entry name" value="Beta-lactam-related"/>
</dbReference>
<evidence type="ECO:0000313" key="3">
    <source>
        <dbReference type="Proteomes" id="UP001183643"/>
    </source>
</evidence>
<feature type="domain" description="Beta-lactamase-related" evidence="1">
    <location>
        <begin position="51"/>
        <end position="335"/>
    </location>
</feature>
<dbReference type="SUPFAM" id="SSF56601">
    <property type="entry name" value="beta-lactamase/transpeptidase-like"/>
    <property type="match status" value="1"/>
</dbReference>